<name>A0AAE2SF24_9BACT</name>
<feature type="chain" id="PRO_5042184631" evidence="1">
    <location>
        <begin position="23"/>
        <end position="251"/>
    </location>
</feature>
<dbReference type="Gene3D" id="2.40.10.120">
    <property type="match status" value="1"/>
</dbReference>
<protein>
    <submittedName>
        <fullName evidence="2">Trypsin-like peptidase domain-containing protein</fullName>
    </submittedName>
</protein>
<keyword evidence="3" id="KW-1185">Reference proteome</keyword>
<dbReference type="AlphaFoldDB" id="A0AAE2SF24"/>
<reference evidence="2" key="1">
    <citation type="submission" date="2021-01" db="EMBL/GenBank/DDBJ databases">
        <title>Modified the classification status of verrucomicrobia.</title>
        <authorList>
            <person name="Feng X."/>
        </authorList>
    </citation>
    <scope>NUCLEOTIDE SEQUENCE</scope>
    <source>
        <strain evidence="2">5K15</strain>
    </source>
</reference>
<dbReference type="SUPFAM" id="SSF50494">
    <property type="entry name" value="Trypsin-like serine proteases"/>
    <property type="match status" value="1"/>
</dbReference>
<dbReference type="Proteomes" id="UP000634206">
    <property type="component" value="Unassembled WGS sequence"/>
</dbReference>
<keyword evidence="1" id="KW-0732">Signal</keyword>
<sequence length="251" mass="26648">MKLHPLIAAAGLVLAAIAPASADFKAEARQVFTDKAPSVIGVRGLLKIEASMNGKPAGSQDKQLHTNGVVIADDLIAVAYRTLKPDVSASLGKRPGLTVETELSELKLITPDGEEYDAKLVLHDEDLGVAFVAVDPKGENADGFSIEPLDVSKDVTVQQLDDLIAIGRLPEKLRSVARVNIATVAAIVERPRMIYICQGISMSNPVFNASGDFIGLSVAIKNTGAAPVIMPAKYIRKVMDQAKTKQAELAK</sequence>
<dbReference type="EMBL" id="JAENIG010000010">
    <property type="protein sequence ID" value="MBK1856192.1"/>
    <property type="molecule type" value="Genomic_DNA"/>
</dbReference>
<feature type="signal peptide" evidence="1">
    <location>
        <begin position="1"/>
        <end position="22"/>
    </location>
</feature>
<evidence type="ECO:0000256" key="1">
    <source>
        <dbReference type="SAM" id="SignalP"/>
    </source>
</evidence>
<organism evidence="2 3">
    <name type="scientific">Oceaniferula flava</name>
    <dbReference type="NCBI Taxonomy" id="2800421"/>
    <lineage>
        <taxon>Bacteria</taxon>
        <taxon>Pseudomonadati</taxon>
        <taxon>Verrucomicrobiota</taxon>
        <taxon>Verrucomicrobiia</taxon>
        <taxon>Verrucomicrobiales</taxon>
        <taxon>Verrucomicrobiaceae</taxon>
        <taxon>Oceaniferula</taxon>
    </lineage>
</organism>
<dbReference type="RefSeq" id="WP_309490806.1">
    <property type="nucleotide sequence ID" value="NZ_JAENIG010000010.1"/>
</dbReference>
<dbReference type="Pfam" id="PF13365">
    <property type="entry name" value="Trypsin_2"/>
    <property type="match status" value="1"/>
</dbReference>
<evidence type="ECO:0000313" key="3">
    <source>
        <dbReference type="Proteomes" id="UP000634206"/>
    </source>
</evidence>
<accession>A0AAE2SF24</accession>
<dbReference type="InterPro" id="IPR009003">
    <property type="entry name" value="Peptidase_S1_PA"/>
</dbReference>
<evidence type="ECO:0000313" key="2">
    <source>
        <dbReference type="EMBL" id="MBK1856192.1"/>
    </source>
</evidence>
<proteinExistence type="predicted"/>
<comment type="caution">
    <text evidence="2">The sequence shown here is derived from an EMBL/GenBank/DDBJ whole genome shotgun (WGS) entry which is preliminary data.</text>
</comment>
<gene>
    <name evidence="2" type="ORF">JIN83_14560</name>
</gene>